<evidence type="ECO:0000313" key="2">
    <source>
        <dbReference type="EMBL" id="QDV37571.1"/>
    </source>
</evidence>
<dbReference type="GO" id="GO:0004668">
    <property type="term" value="F:protein-arginine deiminase activity"/>
    <property type="evidence" value="ECO:0007669"/>
    <property type="project" value="InterPro"/>
</dbReference>
<gene>
    <name evidence="2" type="primary">aguA_1</name>
    <name evidence="2" type="ORF">ElP_55110</name>
</gene>
<dbReference type="PANTHER" id="PTHR31377">
    <property type="entry name" value="AGMATINE DEIMINASE-RELATED"/>
    <property type="match status" value="1"/>
</dbReference>
<dbReference type="EMBL" id="CP036426">
    <property type="protein sequence ID" value="QDV37571.1"/>
    <property type="molecule type" value="Genomic_DNA"/>
</dbReference>
<keyword evidence="3" id="KW-1185">Reference proteome</keyword>
<name>A0A518H9P8_9BACT</name>
<dbReference type="GO" id="GO:0009446">
    <property type="term" value="P:putrescine biosynthetic process"/>
    <property type="evidence" value="ECO:0007669"/>
    <property type="project" value="InterPro"/>
</dbReference>
<dbReference type="PANTHER" id="PTHR31377:SF0">
    <property type="entry name" value="AGMATINE DEIMINASE-RELATED"/>
    <property type="match status" value="1"/>
</dbReference>
<evidence type="ECO:0000256" key="1">
    <source>
        <dbReference type="ARBA" id="ARBA00022801"/>
    </source>
</evidence>
<accession>A0A518H9P8</accession>
<protein>
    <submittedName>
        <fullName evidence="2">Agmatine deiminase</fullName>
        <ecNumber evidence="2">3.5.3.12</ecNumber>
    </submittedName>
</protein>
<dbReference type="SUPFAM" id="SSF55909">
    <property type="entry name" value="Pentein"/>
    <property type="match status" value="1"/>
</dbReference>
<dbReference type="Gene3D" id="3.75.10.10">
    <property type="entry name" value="L-arginine/glycine Amidinotransferase, Chain A"/>
    <property type="match status" value="1"/>
</dbReference>
<evidence type="ECO:0000313" key="3">
    <source>
        <dbReference type="Proteomes" id="UP000317835"/>
    </source>
</evidence>
<dbReference type="Pfam" id="PF04371">
    <property type="entry name" value="PAD_porph"/>
    <property type="match status" value="1"/>
</dbReference>
<organism evidence="2 3">
    <name type="scientific">Tautonia plasticadhaerens</name>
    <dbReference type="NCBI Taxonomy" id="2527974"/>
    <lineage>
        <taxon>Bacteria</taxon>
        <taxon>Pseudomonadati</taxon>
        <taxon>Planctomycetota</taxon>
        <taxon>Planctomycetia</taxon>
        <taxon>Isosphaerales</taxon>
        <taxon>Isosphaeraceae</taxon>
        <taxon>Tautonia</taxon>
    </lineage>
</organism>
<dbReference type="EC" id="3.5.3.12" evidence="2"/>
<proteinExistence type="predicted"/>
<dbReference type="InterPro" id="IPR007466">
    <property type="entry name" value="Peptidyl-Arg-deiminase_porph"/>
</dbReference>
<keyword evidence="1 2" id="KW-0378">Hydrolase</keyword>
<dbReference type="KEGG" id="tpla:ElP_55110"/>
<sequence length="295" mass="32661">MISDDQADEVYISDLLEGRHPSLVERLRSILVDHGVPLGVIGGTRDIWCRDYMPIQVGPGEFVRFRYAPDYLRGYEHLITAPGDIGTIAEIRTLVRSEIVLDGGNVVNWGNRCIVTDKVFRENPGISRDTLIGSLRDLLRVEDLIVIPNEPYDVVGHADGVVRFLDEGTVVVNDYGAVAPWYGRRLRSALRGAGLDWVELPYRPEESSGGDLPSAVGCYANFLMVRGLIVVPSYGDGNDDRACRVFEENKDGVAVVPLGCRSLAREGGVLNCVTWTIAECRNRIASCPHEENHQR</sequence>
<dbReference type="Proteomes" id="UP000317835">
    <property type="component" value="Chromosome"/>
</dbReference>
<dbReference type="GO" id="GO:0047632">
    <property type="term" value="F:agmatine deiminase activity"/>
    <property type="evidence" value="ECO:0007669"/>
    <property type="project" value="UniProtKB-EC"/>
</dbReference>
<dbReference type="RefSeq" id="WP_197446402.1">
    <property type="nucleotide sequence ID" value="NZ_CP036426.1"/>
</dbReference>
<reference evidence="2 3" key="1">
    <citation type="submission" date="2019-02" db="EMBL/GenBank/DDBJ databases">
        <title>Deep-cultivation of Planctomycetes and their phenomic and genomic characterization uncovers novel biology.</title>
        <authorList>
            <person name="Wiegand S."/>
            <person name="Jogler M."/>
            <person name="Boedeker C."/>
            <person name="Pinto D."/>
            <person name="Vollmers J."/>
            <person name="Rivas-Marin E."/>
            <person name="Kohn T."/>
            <person name="Peeters S.H."/>
            <person name="Heuer A."/>
            <person name="Rast P."/>
            <person name="Oberbeckmann S."/>
            <person name="Bunk B."/>
            <person name="Jeske O."/>
            <person name="Meyerdierks A."/>
            <person name="Storesund J.E."/>
            <person name="Kallscheuer N."/>
            <person name="Luecker S."/>
            <person name="Lage O.M."/>
            <person name="Pohl T."/>
            <person name="Merkel B.J."/>
            <person name="Hornburger P."/>
            <person name="Mueller R.-W."/>
            <person name="Bruemmer F."/>
            <person name="Labrenz M."/>
            <person name="Spormann A.M."/>
            <person name="Op den Camp H."/>
            <person name="Overmann J."/>
            <person name="Amann R."/>
            <person name="Jetten M.S.M."/>
            <person name="Mascher T."/>
            <person name="Medema M.H."/>
            <person name="Devos D.P."/>
            <person name="Kaster A.-K."/>
            <person name="Ovreas L."/>
            <person name="Rohde M."/>
            <person name="Galperin M.Y."/>
            <person name="Jogler C."/>
        </authorList>
    </citation>
    <scope>NUCLEOTIDE SEQUENCE [LARGE SCALE GENOMIC DNA]</scope>
    <source>
        <strain evidence="2 3">ElP</strain>
    </source>
</reference>
<dbReference type="AlphaFoldDB" id="A0A518H9P8"/>